<evidence type="ECO:0000313" key="6">
    <source>
        <dbReference type="EMBL" id="EDV20584.1"/>
    </source>
</evidence>
<protein>
    <recommendedName>
        <fullName evidence="5">Choline/carnitine acyltransferase domain-containing protein</fullName>
    </recommendedName>
</protein>
<dbReference type="GO" id="GO:0016746">
    <property type="term" value="F:acyltransferase activity"/>
    <property type="evidence" value="ECO:0007669"/>
    <property type="project" value="UniProtKB-KW"/>
</dbReference>
<keyword evidence="2" id="KW-0808">Transferase</keyword>
<dbReference type="Proteomes" id="UP000009022">
    <property type="component" value="Unassembled WGS sequence"/>
</dbReference>
<dbReference type="OrthoDB" id="240216at2759"/>
<gene>
    <name evidence="6" type="ORF">TRIADDRAFT_31807</name>
</gene>
<evidence type="ECO:0000259" key="5">
    <source>
        <dbReference type="Pfam" id="PF00755"/>
    </source>
</evidence>
<dbReference type="STRING" id="10228.B3S9R5"/>
<dbReference type="PANTHER" id="PTHR22589:SF103">
    <property type="entry name" value="CARNITINE O-ACETYL-TRANSFERASE, ISOFORM A-RELATED"/>
    <property type="match status" value="1"/>
</dbReference>
<dbReference type="AlphaFoldDB" id="B3S9R5"/>
<dbReference type="EMBL" id="DS985259">
    <property type="protein sequence ID" value="EDV20584.1"/>
    <property type="molecule type" value="Genomic_DNA"/>
</dbReference>
<dbReference type="InParanoid" id="B3S9R5"/>
<reference evidence="6 7" key="1">
    <citation type="journal article" date="2008" name="Nature">
        <title>The Trichoplax genome and the nature of placozoans.</title>
        <authorList>
            <person name="Srivastava M."/>
            <person name="Begovic E."/>
            <person name="Chapman J."/>
            <person name="Putnam N.H."/>
            <person name="Hellsten U."/>
            <person name="Kawashima T."/>
            <person name="Kuo A."/>
            <person name="Mitros T."/>
            <person name="Salamov A."/>
            <person name="Carpenter M.L."/>
            <person name="Signorovitch A.Y."/>
            <person name="Moreno M.A."/>
            <person name="Kamm K."/>
            <person name="Grimwood J."/>
            <person name="Schmutz J."/>
            <person name="Shapiro H."/>
            <person name="Grigoriev I.V."/>
            <person name="Buss L.W."/>
            <person name="Schierwater B."/>
            <person name="Dellaporta S.L."/>
            <person name="Rokhsar D.S."/>
        </authorList>
    </citation>
    <scope>NUCLEOTIDE SEQUENCE [LARGE SCALE GENOMIC DNA]</scope>
    <source>
        <strain evidence="6 7">Grell-BS-1999</strain>
    </source>
</reference>
<dbReference type="eggNOG" id="KOG3717">
    <property type="taxonomic scope" value="Eukaryota"/>
</dbReference>
<evidence type="ECO:0000256" key="2">
    <source>
        <dbReference type="ARBA" id="ARBA00022679"/>
    </source>
</evidence>
<dbReference type="SUPFAM" id="SSF52777">
    <property type="entry name" value="CoA-dependent acyltransferases"/>
    <property type="match status" value="2"/>
</dbReference>
<dbReference type="GeneID" id="6758222"/>
<feature type="domain" description="Choline/carnitine acyltransferase" evidence="5">
    <location>
        <begin position="16"/>
        <end position="598"/>
    </location>
</feature>
<dbReference type="Gene3D" id="3.30.559.70">
    <property type="entry name" value="Choline/Carnitine o-acyltransferase, domain 2"/>
    <property type="match status" value="1"/>
</dbReference>
<accession>B3S9R5</accession>
<organism evidence="6 7">
    <name type="scientific">Trichoplax adhaerens</name>
    <name type="common">Trichoplax reptans</name>
    <dbReference type="NCBI Taxonomy" id="10228"/>
    <lineage>
        <taxon>Eukaryota</taxon>
        <taxon>Metazoa</taxon>
        <taxon>Placozoa</taxon>
        <taxon>Uniplacotomia</taxon>
        <taxon>Trichoplacea</taxon>
        <taxon>Trichoplacidae</taxon>
        <taxon>Trichoplax</taxon>
    </lineage>
</organism>
<dbReference type="InterPro" id="IPR039551">
    <property type="entry name" value="Cho/carn_acyl_trans"/>
</dbReference>
<dbReference type="KEGG" id="tad:TRIADDRAFT_31807"/>
<dbReference type="Gene3D" id="3.30.559.10">
    <property type="entry name" value="Chloramphenicol acetyltransferase-like domain"/>
    <property type="match status" value="1"/>
</dbReference>
<dbReference type="InterPro" id="IPR042231">
    <property type="entry name" value="Cho/carn_acyl_trans_2"/>
</dbReference>
<evidence type="ECO:0000256" key="1">
    <source>
        <dbReference type="ARBA" id="ARBA00005232"/>
    </source>
</evidence>
<evidence type="ECO:0000313" key="7">
    <source>
        <dbReference type="Proteomes" id="UP000009022"/>
    </source>
</evidence>
<dbReference type="CTD" id="6758222"/>
<dbReference type="PhylomeDB" id="B3S9R5"/>
<evidence type="ECO:0000256" key="4">
    <source>
        <dbReference type="PIRSR" id="PIRSR600542-1"/>
    </source>
</evidence>
<dbReference type="InterPro" id="IPR000542">
    <property type="entry name" value="Carn_acyl_trans"/>
</dbReference>
<proteinExistence type="inferred from homology"/>
<evidence type="ECO:0000256" key="3">
    <source>
        <dbReference type="ARBA" id="ARBA00023315"/>
    </source>
</evidence>
<dbReference type="RefSeq" id="XP_002117010.1">
    <property type="nucleotide sequence ID" value="XM_002116974.1"/>
</dbReference>
<keyword evidence="3" id="KW-0012">Acyltransferase</keyword>
<comment type="similarity">
    <text evidence="1">Belongs to the carnitine/choline acetyltransferase family.</text>
</comment>
<name>B3S9R5_TRIAD</name>
<feature type="active site" description="Proton acceptor" evidence="4">
    <location>
        <position position="328"/>
    </location>
</feature>
<dbReference type="OMA" id="PMENIEL"/>
<dbReference type="InterPro" id="IPR023213">
    <property type="entry name" value="CAT-like_dom_sf"/>
</dbReference>
<dbReference type="PANTHER" id="PTHR22589">
    <property type="entry name" value="CARNITINE O-ACYLTRANSFERASE"/>
    <property type="match status" value="1"/>
</dbReference>
<sequence length="615" mass="70545">MASLSTFHYQSSLPKLPVPKLQDTFQKYLAAVRPLVDDEQYAKTLAEVSEFVQQDGLAEQIQQYILEKFKSSENWLTDWWTKYVYLKERKSIIFNSSGSMVIGYGPAATEDEYIDLAAKFALKISEYYWKIYTETLEPELVAGKPLCMMQKLYMYAGGRIPKQDMDDFEFQNVGDESISKHIIISHNNRFFAVETIKDDKLISFAEMRKQVKRLIEMSAEESEPIGILTTAERAKWADIYELLLKDPQNKKSIRTILRGISVLSLERNLPEIPVGPDHADYLDEKYSLCTAAGLHGFGAKYSAANRWNDKGITYYLGGYGYYGMLGEHSYMDGAPTFHCNIYLDQGISNFKIDEEVSEEYLNEVPPPQKIEWNLSEDIVKDIRETAEVFDKAVDNVLSRSIVFCEYGKEFIKTQKMSPDSFLQTAFQLVYYMLKNEFANQYESCTLRLFAHGRTENIRSATSKSKELCQIWTSSEATDSEKLAAFVEATKAHNKLAREAFIGQGFDRHLFGLKIAALEKGLPEPKFFKDFSFQRLNQYEISTSQVTFPDLSNSNFAPACLHGFGICYNIQPHKLNISCSTFKSYPKNDAKIYLDKLRQFFGQYREMATQLVNGNK</sequence>
<dbReference type="HOGENOM" id="CLU_013513_5_0_1"/>
<keyword evidence="7" id="KW-1185">Reference proteome</keyword>
<dbReference type="Pfam" id="PF00755">
    <property type="entry name" value="Carn_acyltransf"/>
    <property type="match status" value="1"/>
</dbReference>